<accession>A0A920BUD7</accession>
<name>A0A920BUD7_9BACI</name>
<evidence type="ECO:0000313" key="1">
    <source>
        <dbReference type="EMBL" id="GIN62212.1"/>
    </source>
</evidence>
<dbReference type="Proteomes" id="UP000682111">
    <property type="component" value="Unassembled WGS sequence"/>
</dbReference>
<keyword evidence="2" id="KW-1185">Reference proteome</keyword>
<protein>
    <submittedName>
        <fullName evidence="1">Uncharacterized protein</fullName>
    </submittedName>
</protein>
<dbReference type="AlphaFoldDB" id="A0A920BUD7"/>
<dbReference type="EMBL" id="BORC01000003">
    <property type="protein sequence ID" value="GIN62212.1"/>
    <property type="molecule type" value="Genomic_DNA"/>
</dbReference>
<dbReference type="RefSeq" id="WP_170211360.1">
    <property type="nucleotide sequence ID" value="NZ_BORC01000003.1"/>
</dbReference>
<reference evidence="1" key="1">
    <citation type="submission" date="2021-03" db="EMBL/GenBank/DDBJ databases">
        <title>Antimicrobial resistance genes in bacteria isolated from Japanese honey, and their potential for conferring macrolide and lincosamide resistance in the American foulbrood pathogen Paenibacillus larvae.</title>
        <authorList>
            <person name="Okamoto M."/>
            <person name="Kumagai M."/>
            <person name="Kanamori H."/>
            <person name="Takamatsu D."/>
        </authorList>
    </citation>
    <scope>NUCLEOTIDE SEQUENCE</scope>
    <source>
        <strain evidence="1">J27TS8</strain>
    </source>
</reference>
<comment type="caution">
    <text evidence="1">The sequence shown here is derived from an EMBL/GenBank/DDBJ whole genome shotgun (WGS) entry which is preliminary data.</text>
</comment>
<evidence type="ECO:0000313" key="2">
    <source>
        <dbReference type="Proteomes" id="UP000682111"/>
    </source>
</evidence>
<sequence length="51" mass="5921">MIPIELIVQKLKHLVDDDCHGQRKFIHADIELLSKALFLSDLPDDIMNSYK</sequence>
<organism evidence="1 2">
    <name type="scientific">Robertmurraya siralis</name>
    <dbReference type="NCBI Taxonomy" id="77777"/>
    <lineage>
        <taxon>Bacteria</taxon>
        <taxon>Bacillati</taxon>
        <taxon>Bacillota</taxon>
        <taxon>Bacilli</taxon>
        <taxon>Bacillales</taxon>
        <taxon>Bacillaceae</taxon>
        <taxon>Robertmurraya</taxon>
    </lineage>
</organism>
<gene>
    <name evidence="1" type="ORF">J27TS8_22050</name>
</gene>
<proteinExistence type="predicted"/>